<sequence>MTKSTTTLSEAYVFGDAYLDPRRVLYSQDSIRSRFRNDEPIEDTIEKLVLGEISPSQIRCIRVCILNGKMHSLDNRRLYAFKEAIERGSKFRTVIAIRSYEFDELQNKMSKSSLSNDWSVIRVRGKPRTQNRPSPYVSSSHTKIQNKPSIYANTISTTQDKPNIYLDSISTRTQDSPNIDVSTRAQGILSLYMDSLHTRTQDSTSNCVNIVPTRTQDRSNIYVNRSRTSNTYVTDVPTTRIQDSSNVHVNSSHTETQDEPQSVFIRMGDYTDKPIPVATRTHDRPNIHVKETQDEPQSVFIRMGDYTDKPLPVPTRTQDRPNVRANNSHTEMQDKAQSVVLRMSDYTDKPLPVPTRTQDRPRVHVKETQDKPQDVFIRTGDYTDKPLPVPTRTQDKLNVRVNSSQDKSQSVMGDYTDKPLPSIAIRMGDDDFIEKQLPKTPKKKSCCIIT</sequence>
<evidence type="ECO:0000313" key="2">
    <source>
        <dbReference type="EMBL" id="GBB97813.1"/>
    </source>
</evidence>
<proteinExistence type="predicted"/>
<keyword evidence="3" id="KW-1185">Reference proteome</keyword>
<dbReference type="EMBL" id="BEXD01002313">
    <property type="protein sequence ID" value="GBB97813.1"/>
    <property type="molecule type" value="Genomic_DNA"/>
</dbReference>
<evidence type="ECO:0000313" key="3">
    <source>
        <dbReference type="Proteomes" id="UP000247702"/>
    </source>
</evidence>
<dbReference type="Proteomes" id="UP000247702">
    <property type="component" value="Unassembled WGS sequence"/>
</dbReference>
<feature type="region of interest" description="Disordered" evidence="1">
    <location>
        <begin position="347"/>
        <end position="369"/>
    </location>
</feature>
<gene>
    <name evidence="2" type="ORF">RclHR1_03080002</name>
</gene>
<organism evidence="2 3">
    <name type="scientific">Rhizophagus clarus</name>
    <dbReference type="NCBI Taxonomy" id="94130"/>
    <lineage>
        <taxon>Eukaryota</taxon>
        <taxon>Fungi</taxon>
        <taxon>Fungi incertae sedis</taxon>
        <taxon>Mucoromycota</taxon>
        <taxon>Glomeromycotina</taxon>
        <taxon>Glomeromycetes</taxon>
        <taxon>Glomerales</taxon>
        <taxon>Glomeraceae</taxon>
        <taxon>Rhizophagus</taxon>
    </lineage>
</organism>
<protein>
    <submittedName>
        <fullName evidence="2">Uncharacterized protein</fullName>
    </submittedName>
</protein>
<dbReference type="STRING" id="94130.A0A2Z6R6F0"/>
<evidence type="ECO:0000256" key="1">
    <source>
        <dbReference type="SAM" id="MobiDB-lite"/>
    </source>
</evidence>
<dbReference type="AlphaFoldDB" id="A0A2Z6R6F0"/>
<feature type="region of interest" description="Disordered" evidence="1">
    <location>
        <begin position="305"/>
        <end position="332"/>
    </location>
</feature>
<name>A0A2Z6R6F0_9GLOM</name>
<feature type="compositionally biased region" description="Polar residues" evidence="1">
    <location>
        <begin position="401"/>
        <end position="411"/>
    </location>
</feature>
<reference evidence="2 3" key="1">
    <citation type="submission" date="2017-11" db="EMBL/GenBank/DDBJ databases">
        <title>The genome of Rhizophagus clarus HR1 reveals common genetic basis of auxotrophy among arbuscular mycorrhizal fungi.</title>
        <authorList>
            <person name="Kobayashi Y."/>
        </authorList>
    </citation>
    <scope>NUCLEOTIDE SEQUENCE [LARGE SCALE GENOMIC DNA]</scope>
    <source>
        <strain evidence="2 3">HR1</strain>
    </source>
</reference>
<comment type="caution">
    <text evidence="2">The sequence shown here is derived from an EMBL/GenBank/DDBJ whole genome shotgun (WGS) entry which is preliminary data.</text>
</comment>
<feature type="compositionally biased region" description="Basic and acidic residues" evidence="1">
    <location>
        <begin position="357"/>
        <end position="369"/>
    </location>
</feature>
<feature type="region of interest" description="Disordered" evidence="1">
    <location>
        <begin position="401"/>
        <end position="421"/>
    </location>
</feature>
<accession>A0A2Z6R6F0</accession>